<dbReference type="EMBL" id="CM001403">
    <property type="protein sequence ID" value="EHQ25640.1"/>
    <property type="molecule type" value="Genomic_DNA"/>
</dbReference>
<keyword evidence="2" id="KW-1185">Reference proteome</keyword>
<organism evidence="1 2">
    <name type="scientific">Mucilaginibacter paludis DSM 18603</name>
    <dbReference type="NCBI Taxonomy" id="714943"/>
    <lineage>
        <taxon>Bacteria</taxon>
        <taxon>Pseudomonadati</taxon>
        <taxon>Bacteroidota</taxon>
        <taxon>Sphingobacteriia</taxon>
        <taxon>Sphingobacteriales</taxon>
        <taxon>Sphingobacteriaceae</taxon>
        <taxon>Mucilaginibacter</taxon>
    </lineage>
</organism>
<protein>
    <submittedName>
        <fullName evidence="1">Uncharacterized protein</fullName>
    </submittedName>
</protein>
<reference evidence="1" key="1">
    <citation type="submission" date="2011-09" db="EMBL/GenBank/DDBJ databases">
        <title>The permanent draft genome of Mucilaginibacter paludis DSM 18603.</title>
        <authorList>
            <consortium name="US DOE Joint Genome Institute (JGI-PGF)"/>
            <person name="Lucas S."/>
            <person name="Han J."/>
            <person name="Lapidus A."/>
            <person name="Bruce D."/>
            <person name="Goodwin L."/>
            <person name="Pitluck S."/>
            <person name="Peters L."/>
            <person name="Kyrpides N."/>
            <person name="Mavromatis K."/>
            <person name="Ivanova N."/>
            <person name="Mikhailova N."/>
            <person name="Held B."/>
            <person name="Detter J.C."/>
            <person name="Tapia R."/>
            <person name="Han C."/>
            <person name="Land M."/>
            <person name="Hauser L."/>
            <person name="Markowitz V."/>
            <person name="Cheng J.-F."/>
            <person name="Hugenholtz P."/>
            <person name="Woyke T."/>
            <person name="Wu D."/>
            <person name="Tindall B."/>
            <person name="Brambilla E."/>
            <person name="Klenk H.-P."/>
            <person name="Eisen J.A."/>
        </authorList>
    </citation>
    <scope>NUCLEOTIDE SEQUENCE [LARGE SCALE GENOMIC DNA]</scope>
    <source>
        <strain evidence="1">DSM 18603</strain>
    </source>
</reference>
<dbReference type="STRING" id="714943.Mucpa_1482"/>
<evidence type="ECO:0000313" key="1">
    <source>
        <dbReference type="EMBL" id="EHQ25640.1"/>
    </source>
</evidence>
<gene>
    <name evidence="1" type="ORF">Mucpa_1482</name>
</gene>
<sequence>MAGEALLRPRRLLKYAKAQKSANQKLPLQGVGGLHLINIVNLDNFTLSAFGLISIFAHARKNHHS</sequence>
<proteinExistence type="predicted"/>
<accession>H1XZF2</accession>
<dbReference type="Proteomes" id="UP000002774">
    <property type="component" value="Chromosome"/>
</dbReference>
<evidence type="ECO:0000313" key="2">
    <source>
        <dbReference type="Proteomes" id="UP000002774"/>
    </source>
</evidence>
<dbReference type="AlphaFoldDB" id="H1XZF2"/>
<dbReference type="HOGENOM" id="CLU_2845069_0_0_10"/>
<name>H1XZF2_9SPHI</name>